<accession>A0A0E9Q081</accession>
<dbReference type="AlphaFoldDB" id="A0A0E9Q081"/>
<reference evidence="1" key="1">
    <citation type="submission" date="2014-11" db="EMBL/GenBank/DDBJ databases">
        <authorList>
            <person name="Amaro Gonzalez C."/>
        </authorList>
    </citation>
    <scope>NUCLEOTIDE SEQUENCE</scope>
</reference>
<sequence length="55" mass="5819">MVIPTIQKASLGFLFSKKFSKSPACICRLCVLPLILKAQPVAATVTGSRSLTVSP</sequence>
<evidence type="ECO:0000313" key="1">
    <source>
        <dbReference type="EMBL" id="JAH09538.1"/>
    </source>
</evidence>
<reference evidence="1" key="2">
    <citation type="journal article" date="2015" name="Fish Shellfish Immunol.">
        <title>Early steps in the European eel (Anguilla anguilla)-Vibrio vulnificus interaction in the gills: Role of the RtxA13 toxin.</title>
        <authorList>
            <person name="Callol A."/>
            <person name="Pajuelo D."/>
            <person name="Ebbesson L."/>
            <person name="Teles M."/>
            <person name="MacKenzie S."/>
            <person name="Amaro C."/>
        </authorList>
    </citation>
    <scope>NUCLEOTIDE SEQUENCE</scope>
</reference>
<proteinExistence type="predicted"/>
<name>A0A0E9Q081_ANGAN</name>
<protein>
    <submittedName>
        <fullName evidence="1">Uncharacterized protein</fullName>
    </submittedName>
</protein>
<dbReference type="EMBL" id="GBXM01099039">
    <property type="protein sequence ID" value="JAH09538.1"/>
    <property type="molecule type" value="Transcribed_RNA"/>
</dbReference>
<organism evidence="1">
    <name type="scientific">Anguilla anguilla</name>
    <name type="common">European freshwater eel</name>
    <name type="synonym">Muraena anguilla</name>
    <dbReference type="NCBI Taxonomy" id="7936"/>
    <lineage>
        <taxon>Eukaryota</taxon>
        <taxon>Metazoa</taxon>
        <taxon>Chordata</taxon>
        <taxon>Craniata</taxon>
        <taxon>Vertebrata</taxon>
        <taxon>Euteleostomi</taxon>
        <taxon>Actinopterygii</taxon>
        <taxon>Neopterygii</taxon>
        <taxon>Teleostei</taxon>
        <taxon>Anguilliformes</taxon>
        <taxon>Anguillidae</taxon>
        <taxon>Anguilla</taxon>
    </lineage>
</organism>